<dbReference type="Proteomes" id="UP000799440">
    <property type="component" value="Unassembled WGS sequence"/>
</dbReference>
<reference evidence="3" key="1">
    <citation type="journal article" date="2020" name="Stud. Mycol.">
        <title>101 Dothideomycetes genomes: a test case for predicting lifestyles and emergence of pathogens.</title>
        <authorList>
            <person name="Haridas S."/>
            <person name="Albert R."/>
            <person name="Binder M."/>
            <person name="Bloem J."/>
            <person name="Labutti K."/>
            <person name="Salamov A."/>
            <person name="Andreopoulos B."/>
            <person name="Baker S."/>
            <person name="Barry K."/>
            <person name="Bills G."/>
            <person name="Bluhm B."/>
            <person name="Cannon C."/>
            <person name="Castanera R."/>
            <person name="Culley D."/>
            <person name="Daum C."/>
            <person name="Ezra D."/>
            <person name="Gonzalez J."/>
            <person name="Henrissat B."/>
            <person name="Kuo A."/>
            <person name="Liang C."/>
            <person name="Lipzen A."/>
            <person name="Lutzoni F."/>
            <person name="Magnuson J."/>
            <person name="Mondo S."/>
            <person name="Nolan M."/>
            <person name="Ohm R."/>
            <person name="Pangilinan J."/>
            <person name="Park H.-J."/>
            <person name="Ramirez L."/>
            <person name="Alfaro M."/>
            <person name="Sun H."/>
            <person name="Tritt A."/>
            <person name="Yoshinaga Y."/>
            <person name="Zwiers L.-H."/>
            <person name="Turgeon B."/>
            <person name="Goodwin S."/>
            <person name="Spatafora J."/>
            <person name="Crous P."/>
            <person name="Grigoriev I."/>
        </authorList>
    </citation>
    <scope>NUCLEOTIDE SEQUENCE</scope>
    <source>
        <strain evidence="3">CBS 119925</strain>
    </source>
</reference>
<dbReference type="EMBL" id="MU006696">
    <property type="protein sequence ID" value="KAF2741584.1"/>
    <property type="molecule type" value="Genomic_DNA"/>
</dbReference>
<proteinExistence type="predicted"/>
<dbReference type="AlphaFoldDB" id="A0A6A6UVW9"/>
<evidence type="ECO:0000313" key="3">
    <source>
        <dbReference type="EMBL" id="KAF2741584.1"/>
    </source>
</evidence>
<feature type="compositionally biased region" description="Low complexity" evidence="2">
    <location>
        <begin position="187"/>
        <end position="204"/>
    </location>
</feature>
<feature type="coiled-coil region" evidence="1">
    <location>
        <begin position="60"/>
        <end position="129"/>
    </location>
</feature>
<evidence type="ECO:0008006" key="5">
    <source>
        <dbReference type="Google" id="ProtNLM"/>
    </source>
</evidence>
<dbReference type="OrthoDB" id="3943416at2759"/>
<accession>A0A6A6UVW9</accession>
<sequence length="204" mass="22839">MLGPSPSTLRRHRLCDFIDSAGKIMVQKCKTCAKHDRVCKVHIRSGKCSECLRRGQRCDVKVTESEFRRLAAEKKKLQGRLMESRKAQDDALKLQREAMLLQEKALENLRVARLREERLRQQLDLLGRESDEAVSVEMRALEELGELEPSEVMSFPDSSDGPSLGLSPATWGAFEGWPFEARETFDAADAAPDIPIPDSSSGAP</sequence>
<name>A0A6A6UVW9_9PLEO</name>
<gene>
    <name evidence="3" type="ORF">M011DRAFT_491208</name>
</gene>
<feature type="region of interest" description="Disordered" evidence="2">
    <location>
        <begin position="185"/>
        <end position="204"/>
    </location>
</feature>
<protein>
    <recommendedName>
        <fullName evidence="5">Zn(2)-C6 fungal-type domain-containing protein</fullName>
    </recommendedName>
</protein>
<evidence type="ECO:0000256" key="1">
    <source>
        <dbReference type="SAM" id="Coils"/>
    </source>
</evidence>
<keyword evidence="4" id="KW-1185">Reference proteome</keyword>
<organism evidence="3 4">
    <name type="scientific">Sporormia fimetaria CBS 119925</name>
    <dbReference type="NCBI Taxonomy" id="1340428"/>
    <lineage>
        <taxon>Eukaryota</taxon>
        <taxon>Fungi</taxon>
        <taxon>Dikarya</taxon>
        <taxon>Ascomycota</taxon>
        <taxon>Pezizomycotina</taxon>
        <taxon>Dothideomycetes</taxon>
        <taxon>Pleosporomycetidae</taxon>
        <taxon>Pleosporales</taxon>
        <taxon>Sporormiaceae</taxon>
        <taxon>Sporormia</taxon>
    </lineage>
</organism>
<keyword evidence="1" id="KW-0175">Coiled coil</keyword>
<evidence type="ECO:0000313" key="4">
    <source>
        <dbReference type="Proteomes" id="UP000799440"/>
    </source>
</evidence>
<evidence type="ECO:0000256" key="2">
    <source>
        <dbReference type="SAM" id="MobiDB-lite"/>
    </source>
</evidence>